<dbReference type="OrthoDB" id="5457266at2"/>
<name>A0A401G0G5_9BACT</name>
<feature type="transmembrane region" description="Helical" evidence="1">
    <location>
        <begin position="12"/>
        <end position="33"/>
    </location>
</feature>
<keyword evidence="1" id="KW-0812">Transmembrane</keyword>
<reference evidence="3" key="1">
    <citation type="submission" date="2017-11" db="EMBL/GenBank/DDBJ databases">
        <authorList>
            <person name="Watanabe M."/>
            <person name="Kojima H."/>
        </authorList>
    </citation>
    <scope>NUCLEOTIDE SEQUENCE [LARGE SCALE GENOMIC DNA]</scope>
    <source>
        <strain evidence="3">Tokyo 01</strain>
    </source>
</reference>
<keyword evidence="3" id="KW-1185">Reference proteome</keyword>
<dbReference type="Proteomes" id="UP000288096">
    <property type="component" value="Unassembled WGS sequence"/>
</dbReference>
<evidence type="ECO:0000313" key="2">
    <source>
        <dbReference type="EMBL" id="GBC62719.1"/>
    </source>
</evidence>
<evidence type="ECO:0000256" key="1">
    <source>
        <dbReference type="SAM" id="Phobius"/>
    </source>
</evidence>
<comment type="caution">
    <text evidence="2">The sequence shown here is derived from an EMBL/GenBank/DDBJ whole genome shotgun (WGS) entry which is preliminary data.</text>
</comment>
<gene>
    <name evidence="2" type="ORF">DENIS_3696</name>
</gene>
<keyword evidence="1" id="KW-0472">Membrane</keyword>
<dbReference type="AlphaFoldDB" id="A0A401G0G5"/>
<organism evidence="2 3">
    <name type="scientific">Desulfonema ishimotonii</name>
    <dbReference type="NCBI Taxonomy" id="45657"/>
    <lineage>
        <taxon>Bacteria</taxon>
        <taxon>Pseudomonadati</taxon>
        <taxon>Thermodesulfobacteriota</taxon>
        <taxon>Desulfobacteria</taxon>
        <taxon>Desulfobacterales</taxon>
        <taxon>Desulfococcaceae</taxon>
        <taxon>Desulfonema</taxon>
    </lineage>
</organism>
<evidence type="ECO:0000313" key="3">
    <source>
        <dbReference type="Proteomes" id="UP000288096"/>
    </source>
</evidence>
<dbReference type="EMBL" id="BEXT01000001">
    <property type="protein sequence ID" value="GBC62719.1"/>
    <property type="molecule type" value="Genomic_DNA"/>
</dbReference>
<sequence>MYKWLEEWKRPGALMKALFFIGIIGIIAVPAWFQNIRNHPLKWYKQKWCERQAGAADAPMPDRTACGCLTDTHTVEFAFADAWYEAVGQVLYNSMQTGKKAGIVLIAENEADKKYRHRLEETVRKFQLPIDIWVIDR</sequence>
<dbReference type="RefSeq" id="WP_124329874.1">
    <property type="nucleotide sequence ID" value="NZ_BEXT01000001.1"/>
</dbReference>
<proteinExistence type="predicted"/>
<reference evidence="3" key="2">
    <citation type="submission" date="2019-01" db="EMBL/GenBank/DDBJ databases">
        <title>Genome sequence of Desulfonema ishimotonii strain Tokyo 01.</title>
        <authorList>
            <person name="Fukui M."/>
        </authorList>
    </citation>
    <scope>NUCLEOTIDE SEQUENCE [LARGE SCALE GENOMIC DNA]</scope>
    <source>
        <strain evidence="3">Tokyo 01</strain>
    </source>
</reference>
<protein>
    <submittedName>
        <fullName evidence="2">Uncharacterized protein</fullName>
    </submittedName>
</protein>
<keyword evidence="1" id="KW-1133">Transmembrane helix</keyword>
<accession>A0A401G0G5</accession>